<evidence type="ECO:0000256" key="1">
    <source>
        <dbReference type="SAM" id="MobiDB-lite"/>
    </source>
</evidence>
<proteinExistence type="predicted"/>
<feature type="compositionally biased region" description="Basic residues" evidence="1">
    <location>
        <begin position="11"/>
        <end position="25"/>
    </location>
</feature>
<feature type="region of interest" description="Disordered" evidence="1">
    <location>
        <begin position="62"/>
        <end position="84"/>
    </location>
</feature>
<organism evidence="2 3">
    <name type="scientific">Arabis nemorensis</name>
    <dbReference type="NCBI Taxonomy" id="586526"/>
    <lineage>
        <taxon>Eukaryota</taxon>
        <taxon>Viridiplantae</taxon>
        <taxon>Streptophyta</taxon>
        <taxon>Embryophyta</taxon>
        <taxon>Tracheophyta</taxon>
        <taxon>Spermatophyta</taxon>
        <taxon>Magnoliopsida</taxon>
        <taxon>eudicotyledons</taxon>
        <taxon>Gunneridae</taxon>
        <taxon>Pentapetalae</taxon>
        <taxon>rosids</taxon>
        <taxon>malvids</taxon>
        <taxon>Brassicales</taxon>
        <taxon>Brassicaceae</taxon>
        <taxon>Arabideae</taxon>
        <taxon>Arabis</taxon>
    </lineage>
</organism>
<reference evidence="2" key="1">
    <citation type="submission" date="2019-07" db="EMBL/GenBank/DDBJ databases">
        <authorList>
            <person name="Dittberner H."/>
        </authorList>
    </citation>
    <scope>NUCLEOTIDE SEQUENCE [LARGE SCALE GENOMIC DNA]</scope>
</reference>
<protein>
    <submittedName>
        <fullName evidence="2">Uncharacterized protein</fullName>
    </submittedName>
</protein>
<dbReference type="EMBL" id="CABITT030000007">
    <property type="protein sequence ID" value="VVB11994.1"/>
    <property type="molecule type" value="Genomic_DNA"/>
</dbReference>
<dbReference type="AlphaFoldDB" id="A0A565CEF3"/>
<name>A0A565CEF3_9BRAS</name>
<sequence>MKTCGSERWTQHRNLRPPLVRRPHKFPGNEKFRFTTETAEPPIGQFLVLLSSGHPFLTLHTDATRTETPKPSERTTEKIERGEY</sequence>
<evidence type="ECO:0000313" key="3">
    <source>
        <dbReference type="Proteomes" id="UP000489600"/>
    </source>
</evidence>
<keyword evidence="3" id="KW-1185">Reference proteome</keyword>
<gene>
    <name evidence="2" type="ORF">ANE_LOCUS22438</name>
</gene>
<evidence type="ECO:0000313" key="2">
    <source>
        <dbReference type="EMBL" id="VVB11994.1"/>
    </source>
</evidence>
<comment type="caution">
    <text evidence="2">The sequence shown here is derived from an EMBL/GenBank/DDBJ whole genome shotgun (WGS) entry which is preliminary data.</text>
</comment>
<feature type="region of interest" description="Disordered" evidence="1">
    <location>
        <begin position="1"/>
        <end position="28"/>
    </location>
</feature>
<dbReference type="Proteomes" id="UP000489600">
    <property type="component" value="Unassembled WGS sequence"/>
</dbReference>
<accession>A0A565CEF3</accession>